<feature type="transmembrane region" description="Helical" evidence="20">
    <location>
        <begin position="312"/>
        <end position="337"/>
    </location>
</feature>
<keyword evidence="17 20" id="KW-0472">Membrane</keyword>
<feature type="transmembrane region" description="Helical" evidence="20">
    <location>
        <begin position="590"/>
        <end position="610"/>
    </location>
</feature>
<evidence type="ECO:0000256" key="3">
    <source>
        <dbReference type="ARBA" id="ARBA00009578"/>
    </source>
</evidence>
<dbReference type="PRINTS" id="PR01165">
    <property type="entry name" value="CYCOXIDASEI"/>
</dbReference>
<dbReference type="EMBL" id="CP032412">
    <property type="protein sequence ID" value="AYB46532.1"/>
    <property type="molecule type" value="Genomic_DNA"/>
</dbReference>
<keyword evidence="12" id="KW-1278">Translocase</keyword>
<dbReference type="GO" id="GO:0004129">
    <property type="term" value="F:cytochrome-c oxidase activity"/>
    <property type="evidence" value="ECO:0007669"/>
    <property type="project" value="UniProtKB-EC"/>
</dbReference>
<evidence type="ECO:0000256" key="16">
    <source>
        <dbReference type="ARBA" id="ARBA00023008"/>
    </source>
</evidence>
<dbReference type="CDD" id="cd01662">
    <property type="entry name" value="Ubiquinol_Oxidase_I"/>
    <property type="match status" value="1"/>
</dbReference>
<comment type="function">
    <text evidence="20">Cytochrome c oxidase is the component of the respiratory chain that catalyzes the reduction of oxygen to water. Subunits 1-3 form the functional core of the enzyme complex. CO I is the catalytic subunit of the enzyme. Electrons originating in cytochrome c are transferred via the copper A center of subunit 2 and heme A of subunit 1 to the bimetallic center formed by heme A3 and copper B.</text>
</comment>
<evidence type="ECO:0000256" key="13">
    <source>
        <dbReference type="ARBA" id="ARBA00022982"/>
    </source>
</evidence>
<evidence type="ECO:0000256" key="15">
    <source>
        <dbReference type="ARBA" id="ARBA00023004"/>
    </source>
</evidence>
<evidence type="ECO:0000256" key="8">
    <source>
        <dbReference type="ARBA" id="ARBA00022617"/>
    </source>
</evidence>
<keyword evidence="10 19" id="KW-0812">Transmembrane</keyword>
<evidence type="ECO:0000313" key="23">
    <source>
        <dbReference type="Proteomes" id="UP000266552"/>
    </source>
</evidence>
<organism evidence="22 23">
    <name type="scientific">Paenibacillus lautus</name>
    <name type="common">Bacillus lautus</name>
    <dbReference type="NCBI Taxonomy" id="1401"/>
    <lineage>
        <taxon>Bacteria</taxon>
        <taxon>Bacillati</taxon>
        <taxon>Bacillota</taxon>
        <taxon>Bacilli</taxon>
        <taxon>Bacillales</taxon>
        <taxon>Paenibacillaceae</taxon>
        <taxon>Paenibacillus</taxon>
    </lineage>
</organism>
<dbReference type="UniPathway" id="UPA00705"/>
<dbReference type="GO" id="GO:0005886">
    <property type="term" value="C:plasma membrane"/>
    <property type="evidence" value="ECO:0007669"/>
    <property type="project" value="UniProtKB-SubCell"/>
</dbReference>
<keyword evidence="22" id="KW-0560">Oxidoreductase</keyword>
<evidence type="ECO:0000256" key="12">
    <source>
        <dbReference type="ARBA" id="ARBA00022967"/>
    </source>
</evidence>
<evidence type="ECO:0000256" key="7">
    <source>
        <dbReference type="ARBA" id="ARBA00022475"/>
    </source>
</evidence>
<dbReference type="GO" id="GO:0006119">
    <property type="term" value="P:oxidative phosphorylation"/>
    <property type="evidence" value="ECO:0007669"/>
    <property type="project" value="UniProtKB-UniPathway"/>
</dbReference>
<dbReference type="InterPro" id="IPR000883">
    <property type="entry name" value="Cyt_C_Oxase_1"/>
</dbReference>
<dbReference type="SUPFAM" id="SSF81442">
    <property type="entry name" value="Cytochrome c oxidase subunit I-like"/>
    <property type="match status" value="1"/>
</dbReference>
<dbReference type="FunFam" id="1.20.210.10:FF:000006">
    <property type="entry name" value="Cytochrome c oxidase subunit 1"/>
    <property type="match status" value="1"/>
</dbReference>
<dbReference type="GO" id="GO:0020037">
    <property type="term" value="F:heme binding"/>
    <property type="evidence" value="ECO:0007669"/>
    <property type="project" value="InterPro"/>
</dbReference>
<evidence type="ECO:0000256" key="19">
    <source>
        <dbReference type="RuleBase" id="RU000370"/>
    </source>
</evidence>
<evidence type="ECO:0000256" key="4">
    <source>
        <dbReference type="ARBA" id="ARBA00012949"/>
    </source>
</evidence>
<dbReference type="InterPro" id="IPR023615">
    <property type="entry name" value="Cyt_c_Oxase_su1_BS"/>
</dbReference>
<dbReference type="InterPro" id="IPR023616">
    <property type="entry name" value="Cyt_c_oxase-like_su1_dom"/>
</dbReference>
<dbReference type="GO" id="GO:0022904">
    <property type="term" value="P:respiratory electron transport chain"/>
    <property type="evidence" value="ECO:0007669"/>
    <property type="project" value="TreeGrafter"/>
</dbReference>
<evidence type="ECO:0000256" key="17">
    <source>
        <dbReference type="ARBA" id="ARBA00023136"/>
    </source>
</evidence>
<dbReference type="EC" id="7.1.1.9" evidence="4 20"/>
<feature type="transmembrane region" description="Helical" evidence="20">
    <location>
        <begin position="349"/>
        <end position="371"/>
    </location>
</feature>
<dbReference type="Pfam" id="PF00115">
    <property type="entry name" value="COX1"/>
    <property type="match status" value="1"/>
</dbReference>
<evidence type="ECO:0000256" key="1">
    <source>
        <dbReference type="ARBA" id="ARBA00004651"/>
    </source>
</evidence>
<evidence type="ECO:0000256" key="11">
    <source>
        <dbReference type="ARBA" id="ARBA00022723"/>
    </source>
</evidence>
<keyword evidence="16 20" id="KW-0186">Copper</keyword>
<gene>
    <name evidence="22" type="primary">ctaD</name>
    <name evidence="22" type="ORF">D5F53_25920</name>
</gene>
<keyword evidence="14 20" id="KW-1133">Transmembrane helix</keyword>
<dbReference type="PANTHER" id="PTHR10422">
    <property type="entry name" value="CYTOCHROME C OXIDASE SUBUNIT 1"/>
    <property type="match status" value="1"/>
</dbReference>
<dbReference type="Proteomes" id="UP000266552">
    <property type="component" value="Chromosome"/>
</dbReference>
<feature type="transmembrane region" description="Helical" evidence="20">
    <location>
        <begin position="466"/>
        <end position="488"/>
    </location>
</feature>
<dbReference type="PROSITE" id="PS50855">
    <property type="entry name" value="COX1"/>
    <property type="match status" value="1"/>
</dbReference>
<keyword evidence="15 20" id="KW-0408">Iron</keyword>
<accession>A0A385TVI8</accession>
<keyword evidence="6 19" id="KW-0813">Transport</keyword>
<evidence type="ECO:0000256" key="5">
    <source>
        <dbReference type="ARBA" id="ARBA00015947"/>
    </source>
</evidence>
<proteinExistence type="inferred from homology"/>
<feature type="transmembrane region" description="Helical" evidence="20">
    <location>
        <begin position="71"/>
        <end position="96"/>
    </location>
</feature>
<protein>
    <recommendedName>
        <fullName evidence="5 20">Cytochrome c oxidase subunit 1</fullName>
        <ecNumber evidence="4 20">7.1.1.9</ecNumber>
    </recommendedName>
</protein>
<dbReference type="GO" id="GO:0046872">
    <property type="term" value="F:metal ion binding"/>
    <property type="evidence" value="ECO:0007669"/>
    <property type="project" value="UniProtKB-KW"/>
</dbReference>
<dbReference type="PANTHER" id="PTHR10422:SF44">
    <property type="entry name" value="CYTOCHROME C OXIDASE SUBUNIT 1"/>
    <property type="match status" value="1"/>
</dbReference>
<dbReference type="GO" id="GO:0016491">
    <property type="term" value="F:oxidoreductase activity"/>
    <property type="evidence" value="ECO:0007669"/>
    <property type="project" value="UniProtKB-KW"/>
</dbReference>
<dbReference type="GO" id="GO:0015990">
    <property type="term" value="P:electron transport coupled proton transport"/>
    <property type="evidence" value="ECO:0007669"/>
    <property type="project" value="InterPro"/>
</dbReference>
<sequence length="632" mass="70004">MAHAHASSHSVKRYTGIMDWLTTVDHKKIGILYLIAGGFFFGIGGIEAILIRLQLIKPMNDLVSAQVFNELITMHGTTMIFLGVMPVIFALMNAVIPLQIGARDVAFPFLNSLGFWTFLFGGLLLNLSWIMGGAPDAGWTSYTPLSTNDYSSTHGVDFYTIGLQIAGLGTLIGGINFLATIITMRAPGMSFMRMPMFTWTAFITSAMILFAFPAITVGLVLLSFDRLLGANFFDVAAGGSPVLWQHIFWIFGHPEVYILILPAFGIISEVIPTFSRKRLFGYSSMVFATILIAFLGFMVWAHHMFTTGLGPVANALFSIATMLIAVPTGIKIFNWLFTMWGGQIRFTSANLFAIGFVPTFVMGGVTGVMLASAPADFQFHDTYFVVAHFHYVIVGGLVFGLFAGLHYWWPKMFGRMLNETLGKWTFWLFAIGFHMTFFVQHFLGLLGMQRRIVSYLPNQNFDELNFISTIGAILMGIGVLLFLANIAVTTRKPVGVAADPWEDGRTLEWSIPSPPPEYNFKQIPLVRGIDAYWKEKMAGNKEMTPSEPVGPIHMPSPSILPFVMSLGLFIAGLGFMFSTEDFSNSFMSLIFNKYIVLIVGLVITFAAMIARSLYDDHGYHIEVEELEGEGKA</sequence>
<evidence type="ECO:0000259" key="21">
    <source>
        <dbReference type="PROSITE" id="PS50855"/>
    </source>
</evidence>
<keyword evidence="9 19" id="KW-0679">Respiratory chain</keyword>
<feature type="transmembrane region" description="Helical" evidence="20">
    <location>
        <begin position="31"/>
        <end position="51"/>
    </location>
</feature>
<reference evidence="22 23" key="1">
    <citation type="submission" date="2018-09" db="EMBL/GenBank/DDBJ databases">
        <title>Genome Sequence of Paenibacillus lautus Strain E7593-69, Azo Dye-Degrading Bacteria, Isolated from Commercial Tattoo Inks.</title>
        <authorList>
            <person name="Nho S.W."/>
            <person name="Kim S.-J."/>
            <person name="Kweon O."/>
            <person name="Cerniglia C.E."/>
        </authorList>
    </citation>
    <scope>NUCLEOTIDE SEQUENCE [LARGE SCALE GENOMIC DNA]</scope>
    <source>
        <strain evidence="22 23">E7593-69</strain>
    </source>
</reference>
<evidence type="ECO:0000313" key="22">
    <source>
        <dbReference type="EMBL" id="AYB46532.1"/>
    </source>
</evidence>
<keyword evidence="13 19" id="KW-0249">Electron transport</keyword>
<dbReference type="InterPro" id="IPR036927">
    <property type="entry name" value="Cyt_c_oxase-like_su1_sf"/>
</dbReference>
<dbReference type="Gene3D" id="1.10.287.70">
    <property type="match status" value="1"/>
</dbReference>
<keyword evidence="11 20" id="KW-0479">Metal-binding</keyword>
<evidence type="ECO:0000256" key="2">
    <source>
        <dbReference type="ARBA" id="ARBA00004673"/>
    </source>
</evidence>
<dbReference type="InterPro" id="IPR014241">
    <property type="entry name" value="Cyt_c_oxidase_su1_bac"/>
</dbReference>
<evidence type="ECO:0000256" key="18">
    <source>
        <dbReference type="ARBA" id="ARBA00047816"/>
    </source>
</evidence>
<evidence type="ECO:0000256" key="9">
    <source>
        <dbReference type="ARBA" id="ARBA00022660"/>
    </source>
</evidence>
<keyword evidence="7 20" id="KW-1003">Cell membrane</keyword>
<feature type="transmembrane region" description="Helical" evidence="20">
    <location>
        <begin position="383"/>
        <end position="405"/>
    </location>
</feature>
<dbReference type="Gene3D" id="1.20.210.10">
    <property type="entry name" value="Cytochrome c oxidase-like, subunit I domain"/>
    <property type="match status" value="1"/>
</dbReference>
<dbReference type="NCBIfam" id="TIGR02891">
    <property type="entry name" value="CtaD_CoxA"/>
    <property type="match status" value="1"/>
</dbReference>
<evidence type="ECO:0000256" key="6">
    <source>
        <dbReference type="ARBA" id="ARBA00022448"/>
    </source>
</evidence>
<feature type="transmembrane region" description="Helical" evidence="20">
    <location>
        <begin position="196"/>
        <end position="222"/>
    </location>
</feature>
<feature type="transmembrane region" description="Helical" evidence="20">
    <location>
        <begin position="242"/>
        <end position="267"/>
    </location>
</feature>
<keyword evidence="23" id="KW-1185">Reference proteome</keyword>
<feature type="transmembrane region" description="Helical" evidence="20">
    <location>
        <begin position="426"/>
        <end position="446"/>
    </location>
</feature>
<comment type="similarity">
    <text evidence="3 19">Belongs to the heme-copper respiratory oxidase family.</text>
</comment>
<feature type="transmembrane region" description="Helical" evidence="20">
    <location>
        <begin position="108"/>
        <end position="131"/>
    </location>
</feature>
<evidence type="ECO:0000256" key="14">
    <source>
        <dbReference type="ARBA" id="ARBA00022989"/>
    </source>
</evidence>
<dbReference type="KEGG" id="plw:D5F53_25920"/>
<dbReference type="AlphaFoldDB" id="A0A385TVI8"/>
<comment type="catalytic activity">
    <reaction evidence="18 20">
        <text>4 Fe(II)-[cytochrome c] + O2 + 8 H(+)(in) = 4 Fe(III)-[cytochrome c] + 2 H2O + 4 H(+)(out)</text>
        <dbReference type="Rhea" id="RHEA:11436"/>
        <dbReference type="Rhea" id="RHEA-COMP:10350"/>
        <dbReference type="Rhea" id="RHEA-COMP:14399"/>
        <dbReference type="ChEBI" id="CHEBI:15377"/>
        <dbReference type="ChEBI" id="CHEBI:15378"/>
        <dbReference type="ChEBI" id="CHEBI:15379"/>
        <dbReference type="ChEBI" id="CHEBI:29033"/>
        <dbReference type="ChEBI" id="CHEBI:29034"/>
        <dbReference type="EC" id="7.1.1.9"/>
    </reaction>
</comment>
<feature type="transmembrane region" description="Helical" evidence="20">
    <location>
        <begin position="559"/>
        <end position="578"/>
    </location>
</feature>
<feature type="transmembrane region" description="Helical" evidence="20">
    <location>
        <begin position="158"/>
        <end position="184"/>
    </location>
</feature>
<dbReference type="PROSITE" id="PS00077">
    <property type="entry name" value="COX1_CUB"/>
    <property type="match status" value="1"/>
</dbReference>
<comment type="subcellular location">
    <subcellularLocation>
        <location evidence="1 20">Cell membrane</location>
        <topology evidence="1 20">Multi-pass membrane protein</topology>
    </subcellularLocation>
</comment>
<evidence type="ECO:0000256" key="10">
    <source>
        <dbReference type="ARBA" id="ARBA00022692"/>
    </source>
</evidence>
<comment type="pathway">
    <text evidence="2 20">Energy metabolism; oxidative phosphorylation.</text>
</comment>
<name>A0A385TVI8_PAELA</name>
<feature type="domain" description="Cytochrome oxidase subunit I profile" evidence="21">
    <location>
        <begin position="14"/>
        <end position="527"/>
    </location>
</feature>
<evidence type="ECO:0000256" key="20">
    <source>
        <dbReference type="RuleBase" id="RU363061"/>
    </source>
</evidence>
<feature type="transmembrane region" description="Helical" evidence="20">
    <location>
        <begin position="279"/>
        <end position="300"/>
    </location>
</feature>
<keyword evidence="8 19" id="KW-0349">Heme</keyword>